<protein>
    <submittedName>
        <fullName evidence="3">Short chain dehydrogenase</fullName>
    </submittedName>
</protein>
<keyword evidence="4" id="KW-1185">Reference proteome</keyword>
<dbReference type="KEGG" id="sca:SCA_1127"/>
<evidence type="ECO:0000256" key="2">
    <source>
        <dbReference type="ARBA" id="ARBA00023002"/>
    </source>
</evidence>
<organism evidence="3 4">
    <name type="scientific">Staphylococcus carnosus (strain TM300)</name>
    <dbReference type="NCBI Taxonomy" id="396513"/>
    <lineage>
        <taxon>Bacteria</taxon>
        <taxon>Bacillati</taxon>
        <taxon>Bacillota</taxon>
        <taxon>Bacilli</taxon>
        <taxon>Bacillales</taxon>
        <taxon>Staphylococcaceae</taxon>
        <taxon>Staphylococcus</taxon>
    </lineage>
</organism>
<dbReference type="PRINTS" id="PR00081">
    <property type="entry name" value="GDHRDH"/>
</dbReference>
<dbReference type="InterPro" id="IPR020904">
    <property type="entry name" value="Sc_DH/Rdtase_CS"/>
</dbReference>
<comment type="similarity">
    <text evidence="1">Belongs to the short-chain dehydrogenases/reductases (SDR) family.</text>
</comment>
<reference evidence="3 4" key="1">
    <citation type="journal article" date="2009" name="Appl. Environ. Microbiol.">
        <title>Genome analysis of the meat starter culture bacterium Staphylococcus carnosus TM300.</title>
        <authorList>
            <person name="Rosenstein R."/>
            <person name="Nerz C."/>
            <person name="Biswas L."/>
            <person name="Resch A."/>
            <person name="Raddatz G."/>
            <person name="Schuster S.C."/>
            <person name="Goetz F."/>
        </authorList>
    </citation>
    <scope>NUCLEOTIDE SEQUENCE [LARGE SCALE GENOMIC DNA]</scope>
    <source>
        <strain evidence="3 4">TM300</strain>
    </source>
</reference>
<gene>
    <name evidence="3" type="ordered locus">Sca_1127</name>
</gene>
<keyword evidence="2" id="KW-0560">Oxidoreductase</keyword>
<dbReference type="HOGENOM" id="CLU_010194_2_1_9"/>
<dbReference type="eggNOG" id="COG0300">
    <property type="taxonomic scope" value="Bacteria"/>
</dbReference>
<dbReference type="PROSITE" id="PS00061">
    <property type="entry name" value="ADH_SHORT"/>
    <property type="match status" value="1"/>
</dbReference>
<sequence length="255" mass="28776">MMKNLIGKHFVITGGTSGLGYAITNAVLKKGAYVTLLVRNIDKFNKTYYPYNAHLLNAQVCNLNSRAAIKKLCFKKEAIDGLIHSAGLGYFKSIDAHEENEMIETYEINLINFNILLKQLAPYFTKHPYIVGISSLAAFSTQVHSGHYAASKAALNQVLNTYRLEHPNYQVMLVNTGPIHTPFHAKADPTLKYTAQVDNIMLDPDKLAEEIINNMLKNKSEVNRPKWLHALLKLYQLAPRTIEKTFPALFNNKKE</sequence>
<dbReference type="Pfam" id="PF00106">
    <property type="entry name" value="adh_short"/>
    <property type="match status" value="1"/>
</dbReference>
<dbReference type="Gene3D" id="3.40.50.720">
    <property type="entry name" value="NAD(P)-binding Rossmann-like Domain"/>
    <property type="match status" value="1"/>
</dbReference>
<evidence type="ECO:0000313" key="4">
    <source>
        <dbReference type="Proteomes" id="UP000000444"/>
    </source>
</evidence>
<dbReference type="CDD" id="cd05233">
    <property type="entry name" value="SDR_c"/>
    <property type="match status" value="1"/>
</dbReference>
<dbReference type="AlphaFoldDB" id="B9DNS9"/>
<dbReference type="InterPro" id="IPR002347">
    <property type="entry name" value="SDR_fam"/>
</dbReference>
<dbReference type="GO" id="GO:0016020">
    <property type="term" value="C:membrane"/>
    <property type="evidence" value="ECO:0007669"/>
    <property type="project" value="TreeGrafter"/>
</dbReference>
<evidence type="ECO:0000313" key="3">
    <source>
        <dbReference type="EMBL" id="CAL28035.1"/>
    </source>
</evidence>
<proteinExistence type="inferred from homology"/>
<name>B9DNS9_STACT</name>
<accession>B9DNS9</accession>
<dbReference type="EMBL" id="AM295250">
    <property type="protein sequence ID" value="CAL28035.1"/>
    <property type="molecule type" value="Genomic_DNA"/>
</dbReference>
<dbReference type="InterPro" id="IPR036291">
    <property type="entry name" value="NAD(P)-bd_dom_sf"/>
</dbReference>
<dbReference type="GO" id="GO:0016491">
    <property type="term" value="F:oxidoreductase activity"/>
    <property type="evidence" value="ECO:0007669"/>
    <property type="project" value="UniProtKB-KW"/>
</dbReference>
<dbReference type="PANTHER" id="PTHR44196:SF1">
    <property type="entry name" value="DEHYDROGENASE_REDUCTASE SDR FAMILY MEMBER 7B"/>
    <property type="match status" value="1"/>
</dbReference>
<evidence type="ECO:0000256" key="1">
    <source>
        <dbReference type="ARBA" id="ARBA00006484"/>
    </source>
</evidence>
<dbReference type="SUPFAM" id="SSF51735">
    <property type="entry name" value="NAD(P)-binding Rossmann-fold domains"/>
    <property type="match status" value="1"/>
</dbReference>
<dbReference type="Proteomes" id="UP000000444">
    <property type="component" value="Chromosome"/>
</dbReference>
<dbReference type="PANTHER" id="PTHR44196">
    <property type="entry name" value="DEHYDROGENASE/REDUCTASE SDR FAMILY MEMBER 7B"/>
    <property type="match status" value="1"/>
</dbReference>